<organism evidence="1 2">
    <name type="scientific">Arthrobacter livingstonensis</name>
    <dbReference type="NCBI Taxonomy" id="670078"/>
    <lineage>
        <taxon>Bacteria</taxon>
        <taxon>Bacillati</taxon>
        <taxon>Actinomycetota</taxon>
        <taxon>Actinomycetes</taxon>
        <taxon>Micrococcales</taxon>
        <taxon>Micrococcaceae</taxon>
        <taxon>Arthrobacter</taxon>
    </lineage>
</organism>
<evidence type="ECO:0000313" key="1">
    <source>
        <dbReference type="EMBL" id="PYI67482.1"/>
    </source>
</evidence>
<protein>
    <submittedName>
        <fullName evidence="1">Uncharacterized protein</fullName>
    </submittedName>
</protein>
<name>A0A2V5L9P3_9MICC</name>
<proteinExistence type="predicted"/>
<dbReference type="EMBL" id="QJVD01000009">
    <property type="protein sequence ID" value="PYI67482.1"/>
    <property type="molecule type" value="Genomic_DNA"/>
</dbReference>
<comment type="caution">
    <text evidence="1">The sequence shown here is derived from an EMBL/GenBank/DDBJ whole genome shotgun (WGS) entry which is preliminary data.</text>
</comment>
<accession>A0A2V5L9P3</accession>
<dbReference type="AlphaFoldDB" id="A0A2V5L9P3"/>
<sequence>MRDMEMPEWLAGDGSVDGAPPISGIVPQAPLLDGWSLARSAADMVEQARVFLDGVGEGLGAPLLEVADRQFADAEELAAGGRTGSKFLLTEGCARLSRRQVRP</sequence>
<evidence type="ECO:0000313" key="2">
    <source>
        <dbReference type="Proteomes" id="UP000247832"/>
    </source>
</evidence>
<keyword evidence="2" id="KW-1185">Reference proteome</keyword>
<reference evidence="1 2" key="1">
    <citation type="submission" date="2018-05" db="EMBL/GenBank/DDBJ databases">
        <title>Genetic diversity of glacier-inhabiting Cryobacterium bacteria in China and description of Cryobacterium mengkeensis sp. nov. and Arthrobacter glacialis sp. nov.</title>
        <authorList>
            <person name="Liu Q."/>
            <person name="Xin Y.-H."/>
        </authorList>
    </citation>
    <scope>NUCLEOTIDE SEQUENCE [LARGE SCALE GENOMIC DNA]</scope>
    <source>
        <strain evidence="1 2">LI2</strain>
    </source>
</reference>
<dbReference type="Proteomes" id="UP000247832">
    <property type="component" value="Unassembled WGS sequence"/>
</dbReference>
<gene>
    <name evidence="1" type="ORF">CVV68_10350</name>
</gene>